<evidence type="ECO:0000313" key="2">
    <source>
        <dbReference type="Proteomes" id="UP000199679"/>
    </source>
</evidence>
<reference evidence="1 2" key="1">
    <citation type="submission" date="2016-10" db="EMBL/GenBank/DDBJ databases">
        <authorList>
            <person name="de Groot N.N."/>
        </authorList>
    </citation>
    <scope>NUCLEOTIDE SEQUENCE [LARGE SCALE GENOMIC DNA]</scope>
    <source>
        <strain evidence="1 2">MP1X4</strain>
    </source>
</reference>
<organism evidence="1 2">
    <name type="scientific">Mucilaginibacter mallensis</name>
    <dbReference type="NCBI Taxonomy" id="652787"/>
    <lineage>
        <taxon>Bacteria</taxon>
        <taxon>Pseudomonadati</taxon>
        <taxon>Bacteroidota</taxon>
        <taxon>Sphingobacteriia</taxon>
        <taxon>Sphingobacteriales</taxon>
        <taxon>Sphingobacteriaceae</taxon>
        <taxon>Mucilaginibacter</taxon>
    </lineage>
</organism>
<sequence>MFPEIHAESIKEVTSPKVKSQKKQILKALYKNF</sequence>
<evidence type="ECO:0000313" key="1">
    <source>
        <dbReference type="EMBL" id="SDR82522.1"/>
    </source>
</evidence>
<dbReference type="Proteomes" id="UP000199679">
    <property type="component" value="Chromosome I"/>
</dbReference>
<gene>
    <name evidence="1" type="ORF">SAMN05216490_0009</name>
</gene>
<dbReference type="EMBL" id="LT629740">
    <property type="protein sequence ID" value="SDR82522.1"/>
    <property type="molecule type" value="Genomic_DNA"/>
</dbReference>
<dbReference type="AlphaFoldDB" id="A0A1H1M7L9"/>
<protein>
    <submittedName>
        <fullName evidence="1">Uncharacterized protein</fullName>
    </submittedName>
</protein>
<proteinExistence type="predicted"/>
<name>A0A1H1M7L9_MUCMA</name>
<keyword evidence="2" id="KW-1185">Reference proteome</keyword>
<accession>A0A1H1M7L9</accession>